<evidence type="ECO:0000259" key="2">
    <source>
        <dbReference type="Pfam" id="PF00534"/>
    </source>
</evidence>
<dbReference type="Gene3D" id="3.40.50.2000">
    <property type="entry name" value="Glycogen Phosphorylase B"/>
    <property type="match status" value="2"/>
</dbReference>
<accession>A0AA94JPU6</accession>
<organism evidence="4">
    <name type="scientific">Flavobacterium columnare</name>
    <dbReference type="NCBI Taxonomy" id="996"/>
    <lineage>
        <taxon>Bacteria</taxon>
        <taxon>Pseudomonadati</taxon>
        <taxon>Bacteroidota</taxon>
        <taxon>Flavobacteriia</taxon>
        <taxon>Flavobacteriales</taxon>
        <taxon>Flavobacteriaceae</taxon>
        <taxon>Flavobacterium</taxon>
    </lineage>
</organism>
<feature type="transmembrane region" description="Helical" evidence="1">
    <location>
        <begin position="82"/>
        <end position="101"/>
    </location>
</feature>
<proteinExistence type="predicted"/>
<reference evidence="4" key="1">
    <citation type="submission" date="2018-12" db="EMBL/GenBank/DDBJ databases">
        <title>Draft genome sequence of Flaovobacterium columnare BGFS27 isolated from channel catfish in Alabama.</title>
        <authorList>
            <person name="Cai W."/>
            <person name="Arias C."/>
        </authorList>
    </citation>
    <scope>NUCLEOTIDE SEQUENCE [LARGE SCALE GENOMIC DNA]</scope>
    <source>
        <strain evidence="4">BGFS27</strain>
    </source>
</reference>
<keyword evidence="1" id="KW-1133">Transmembrane helix</keyword>
<dbReference type="EMBL" id="RWGX01000004">
    <property type="protein sequence ID" value="RVU88298.1"/>
    <property type="molecule type" value="Genomic_DNA"/>
</dbReference>
<evidence type="ECO:0000256" key="1">
    <source>
        <dbReference type="SAM" id="Phobius"/>
    </source>
</evidence>
<dbReference type="PANTHER" id="PTHR12526:SF627">
    <property type="entry name" value="D-RHAMNOSYLTRANSFERASE WBPZ"/>
    <property type="match status" value="1"/>
</dbReference>
<keyword evidence="1" id="KW-0812">Transmembrane</keyword>
<dbReference type="InterPro" id="IPR028098">
    <property type="entry name" value="Glyco_trans_4-like_N"/>
</dbReference>
<evidence type="ECO:0000259" key="3">
    <source>
        <dbReference type="Pfam" id="PF13439"/>
    </source>
</evidence>
<sequence>MKVLHVINSLDMGGAEKLVAELLPIFNEFGVESELLLLNGKQTEIKNILQENGITIYDLGMINIYNPMSVFKLIKYLKNYDIVNVHLFPSLYFIALAIFFIRKNERPLLVFTEHNTMNRRIESKLFSWIDKIIYSFYKRIICITNEVEDIFKKHLGGCKNRFVVIENGIDLDKINSYKPNTLEISNLKHELGIIEKDIIITQVSAFRDQKDQVTVINALKFLPDNYKVIFLGTGKNIQVCKDLVRQLELEERVYFLGVKENVCDYFEISKFIVLSSHYEGLSLSSIEGMASGKPFIASNVPGLKDIVFNAGILFEKSDSEDLAKKIILLNKDVDLYNEVVQKCKKRASKYSIKDTAKRYIEIYNSILS</sequence>
<feature type="domain" description="Glycosyl transferase family 1" evidence="2">
    <location>
        <begin position="186"/>
        <end position="345"/>
    </location>
</feature>
<dbReference type="RefSeq" id="WP_127822129.1">
    <property type="nucleotide sequence ID" value="NZ_RWGX02000012.1"/>
</dbReference>
<dbReference type="Pfam" id="PF00534">
    <property type="entry name" value="Glycos_transf_1"/>
    <property type="match status" value="1"/>
</dbReference>
<dbReference type="Pfam" id="PF13439">
    <property type="entry name" value="Glyco_transf_4"/>
    <property type="match status" value="1"/>
</dbReference>
<dbReference type="AlphaFoldDB" id="A0AA94JPU6"/>
<keyword evidence="1" id="KW-0472">Membrane</keyword>
<dbReference type="SUPFAM" id="SSF53756">
    <property type="entry name" value="UDP-Glycosyltransferase/glycogen phosphorylase"/>
    <property type="match status" value="1"/>
</dbReference>
<dbReference type="GO" id="GO:0016757">
    <property type="term" value="F:glycosyltransferase activity"/>
    <property type="evidence" value="ECO:0007669"/>
    <property type="project" value="InterPro"/>
</dbReference>
<comment type="caution">
    <text evidence="4">The sequence shown here is derived from an EMBL/GenBank/DDBJ whole genome shotgun (WGS) entry which is preliminary data.</text>
</comment>
<gene>
    <name evidence="4" type="ORF">EJB19_09015</name>
</gene>
<dbReference type="InterPro" id="IPR001296">
    <property type="entry name" value="Glyco_trans_1"/>
</dbReference>
<protein>
    <submittedName>
        <fullName evidence="4">Glycosyltransferase</fullName>
    </submittedName>
</protein>
<feature type="domain" description="Glycosyltransferase subfamily 4-like N-terminal" evidence="3">
    <location>
        <begin position="12"/>
        <end position="173"/>
    </location>
</feature>
<dbReference type="PANTHER" id="PTHR12526">
    <property type="entry name" value="GLYCOSYLTRANSFERASE"/>
    <property type="match status" value="1"/>
</dbReference>
<evidence type="ECO:0000313" key="4">
    <source>
        <dbReference type="EMBL" id="RVU88298.1"/>
    </source>
</evidence>
<name>A0AA94JPU6_9FLAO</name>